<evidence type="ECO:0000313" key="3">
    <source>
        <dbReference type="Proteomes" id="UP000288216"/>
    </source>
</evidence>
<feature type="compositionally biased region" description="Basic and acidic residues" evidence="1">
    <location>
        <begin position="405"/>
        <end position="414"/>
    </location>
</feature>
<feature type="compositionally biased region" description="Polar residues" evidence="1">
    <location>
        <begin position="482"/>
        <end position="494"/>
    </location>
</feature>
<gene>
    <name evidence="2" type="ORF">scyTo_0017354</name>
</gene>
<dbReference type="AlphaFoldDB" id="A0A401PQW8"/>
<accession>A0A401PQW8</accession>
<dbReference type="PANTHER" id="PTHR35674">
    <property type="entry name" value="CDNA SEQUENCE CK137956"/>
    <property type="match status" value="1"/>
</dbReference>
<dbReference type="Pfam" id="PF15752">
    <property type="entry name" value="DUF4688"/>
    <property type="match status" value="2"/>
</dbReference>
<organism evidence="2 3">
    <name type="scientific">Scyliorhinus torazame</name>
    <name type="common">Cloudy catshark</name>
    <name type="synonym">Catulus torazame</name>
    <dbReference type="NCBI Taxonomy" id="75743"/>
    <lineage>
        <taxon>Eukaryota</taxon>
        <taxon>Metazoa</taxon>
        <taxon>Chordata</taxon>
        <taxon>Craniata</taxon>
        <taxon>Vertebrata</taxon>
        <taxon>Chondrichthyes</taxon>
        <taxon>Elasmobranchii</taxon>
        <taxon>Galeomorphii</taxon>
        <taxon>Galeoidea</taxon>
        <taxon>Carcharhiniformes</taxon>
        <taxon>Scyliorhinidae</taxon>
        <taxon>Scyliorhinus</taxon>
    </lineage>
</organism>
<dbReference type="EMBL" id="BFAA01011204">
    <property type="protein sequence ID" value="GCB75515.1"/>
    <property type="molecule type" value="Genomic_DNA"/>
</dbReference>
<evidence type="ECO:0000256" key="1">
    <source>
        <dbReference type="SAM" id="MobiDB-lite"/>
    </source>
</evidence>
<dbReference type="Proteomes" id="UP000288216">
    <property type="component" value="Unassembled WGS sequence"/>
</dbReference>
<evidence type="ECO:0000313" key="2">
    <source>
        <dbReference type="EMBL" id="GCB75515.1"/>
    </source>
</evidence>
<comment type="caution">
    <text evidence="2">The sequence shown here is derived from an EMBL/GenBank/DDBJ whole genome shotgun (WGS) entry which is preliminary data.</text>
</comment>
<feature type="region of interest" description="Disordered" evidence="1">
    <location>
        <begin position="311"/>
        <end position="339"/>
    </location>
</feature>
<feature type="compositionally biased region" description="Basic and acidic residues" evidence="1">
    <location>
        <begin position="353"/>
        <end position="375"/>
    </location>
</feature>
<keyword evidence="3" id="KW-1185">Reference proteome</keyword>
<feature type="region of interest" description="Disordered" evidence="1">
    <location>
        <begin position="473"/>
        <end position="531"/>
    </location>
</feature>
<proteinExistence type="predicted"/>
<feature type="region of interest" description="Disordered" evidence="1">
    <location>
        <begin position="353"/>
        <end position="421"/>
    </location>
</feature>
<dbReference type="OMA" id="KKPAWPA"/>
<name>A0A401PQW8_SCYTO</name>
<protein>
    <submittedName>
        <fullName evidence="2">Uncharacterized protein</fullName>
    </submittedName>
</protein>
<feature type="region of interest" description="Disordered" evidence="1">
    <location>
        <begin position="54"/>
        <end position="96"/>
    </location>
</feature>
<dbReference type="PANTHER" id="PTHR35674:SF1">
    <property type="entry name" value="CDNA SEQUENCE CK137956"/>
    <property type="match status" value="1"/>
</dbReference>
<feature type="compositionally biased region" description="Basic and acidic residues" evidence="1">
    <location>
        <begin position="59"/>
        <end position="74"/>
    </location>
</feature>
<dbReference type="STRING" id="75743.A0A401PQW8"/>
<sequence>MLAKLELVHAQKDAKCSFPLGPYPRYTWIHEDTPEDGLDKTCYEIWKRVQQLSAQLDSSQKEARREAEASRSEADPETADAGEGAKGTLEEKVPDSCGKDDVSLLVHLEYMSIIGENANMELHQPKPGEKFPAGSALERSVRKEMGLPGSSVEPLDKGSFLNNMLKSISGTEQAPNKCGLAKEEATELKLAKCNPNDMLQLESNTCGSVASNKEICQLLAQFSLKHINEAEAPDNKVVMEEAQIIKDFLQNNMFSSAGDKKVETSPPPLACGESQEEQARRQLPVFAKLCEEPVPSLKLESRQLAIGPGAFERREEPAAKAMGHRAPSDTRTQEIHDPRNDLVKLLCAGPKEAFQKEPEGLESPKTRSPELKEKAQGGTCIKSEHSYSTSRHALKGMASSNRKGTAKDPGKGRDAPGGLAGVKHKEDFNLAKCGEVCKEMVHKMVAFTLNDDDAKMAAAKRDCLPLEKADLQDAESVPGHASSDSVGSECTTSSTDEDNVCGQSLPPPGAAKDGDGRCPGSLFPLPTEAEPSGSEVAAIGYQDKNVSGANLQLPGAVYDCGSKYGANMYPTRFPSGTLPIPSRPPLINYPPVPPAPPNAPSTPGYAQHQPFYQPRTMRMPHQQQAYQQASCFVRPTNPYNYSQMAQEYVPRQAYIRATYAPLVGYWSFVPEYSYTTRNPPKPLTPVGGGTNPPPMAGDGPQCLFQPAYGYLESNITATRFSSSRTGPVYNNSNFQMYYPADGSGYNYW</sequence>
<dbReference type="InterPro" id="IPR031496">
    <property type="entry name" value="DUF4688"/>
</dbReference>
<reference evidence="2 3" key="1">
    <citation type="journal article" date="2018" name="Nat. Ecol. Evol.">
        <title>Shark genomes provide insights into elasmobranch evolution and the origin of vertebrates.</title>
        <authorList>
            <person name="Hara Y"/>
            <person name="Yamaguchi K"/>
            <person name="Onimaru K"/>
            <person name="Kadota M"/>
            <person name="Koyanagi M"/>
            <person name="Keeley SD"/>
            <person name="Tatsumi K"/>
            <person name="Tanaka K"/>
            <person name="Motone F"/>
            <person name="Kageyama Y"/>
            <person name="Nozu R"/>
            <person name="Adachi N"/>
            <person name="Nishimura O"/>
            <person name="Nakagawa R"/>
            <person name="Tanegashima C"/>
            <person name="Kiyatake I"/>
            <person name="Matsumoto R"/>
            <person name="Murakumo K"/>
            <person name="Nishida K"/>
            <person name="Terakita A"/>
            <person name="Kuratani S"/>
            <person name="Sato K"/>
            <person name="Hyodo S Kuraku.S."/>
        </authorList>
    </citation>
    <scope>NUCLEOTIDE SEQUENCE [LARGE SCALE GENOMIC DNA]</scope>
</reference>
<feature type="compositionally biased region" description="Basic and acidic residues" evidence="1">
    <location>
        <begin position="326"/>
        <end position="339"/>
    </location>
</feature>
<dbReference type="OrthoDB" id="9948768at2759"/>